<dbReference type="EMBL" id="CM039436">
    <property type="protein sequence ID" value="KAI4314393.1"/>
    <property type="molecule type" value="Genomic_DNA"/>
</dbReference>
<dbReference type="Proteomes" id="UP000828941">
    <property type="component" value="Chromosome 11"/>
</dbReference>
<organism evidence="1 2">
    <name type="scientific">Bauhinia variegata</name>
    <name type="common">Purple orchid tree</name>
    <name type="synonym">Phanera variegata</name>
    <dbReference type="NCBI Taxonomy" id="167791"/>
    <lineage>
        <taxon>Eukaryota</taxon>
        <taxon>Viridiplantae</taxon>
        <taxon>Streptophyta</taxon>
        <taxon>Embryophyta</taxon>
        <taxon>Tracheophyta</taxon>
        <taxon>Spermatophyta</taxon>
        <taxon>Magnoliopsida</taxon>
        <taxon>eudicotyledons</taxon>
        <taxon>Gunneridae</taxon>
        <taxon>Pentapetalae</taxon>
        <taxon>rosids</taxon>
        <taxon>fabids</taxon>
        <taxon>Fabales</taxon>
        <taxon>Fabaceae</taxon>
        <taxon>Cercidoideae</taxon>
        <taxon>Cercideae</taxon>
        <taxon>Bauhiniinae</taxon>
        <taxon>Bauhinia</taxon>
    </lineage>
</organism>
<sequence>MFRKQLIIQTMEMEPFRFSNNTALCLSPDFILPEEKRPSLSCAPSMDSIPIIDLKDYVKGSDLLVQNVSRACEESGMFQVINHGVPQDICQKVMATLLQFFQLPSEERAQFFTEDHSEQVKIFNYYLKLDDQRKVTMWSETFSHPWHPTQGFTHLLPKYPPQYRYYISKISSI</sequence>
<protein>
    <submittedName>
        <fullName evidence="1">Uncharacterized protein</fullName>
    </submittedName>
</protein>
<gene>
    <name evidence="1" type="ORF">L6164_027306</name>
</gene>
<evidence type="ECO:0000313" key="1">
    <source>
        <dbReference type="EMBL" id="KAI4314393.1"/>
    </source>
</evidence>
<keyword evidence="2" id="KW-1185">Reference proteome</keyword>
<evidence type="ECO:0000313" key="2">
    <source>
        <dbReference type="Proteomes" id="UP000828941"/>
    </source>
</evidence>
<accession>A0ACB9LTN9</accession>
<proteinExistence type="predicted"/>
<name>A0ACB9LTN9_BAUVA</name>
<reference evidence="1 2" key="1">
    <citation type="journal article" date="2022" name="DNA Res.">
        <title>Chromosomal-level genome assembly of the orchid tree Bauhinia variegata (Leguminosae; Cercidoideae) supports the allotetraploid origin hypothesis of Bauhinia.</title>
        <authorList>
            <person name="Zhong Y."/>
            <person name="Chen Y."/>
            <person name="Zheng D."/>
            <person name="Pang J."/>
            <person name="Liu Y."/>
            <person name="Luo S."/>
            <person name="Meng S."/>
            <person name="Qian L."/>
            <person name="Wei D."/>
            <person name="Dai S."/>
            <person name="Zhou R."/>
        </authorList>
    </citation>
    <scope>NUCLEOTIDE SEQUENCE [LARGE SCALE GENOMIC DNA]</scope>
    <source>
        <strain evidence="1">BV-YZ2020</strain>
    </source>
</reference>
<comment type="caution">
    <text evidence="1">The sequence shown here is derived from an EMBL/GenBank/DDBJ whole genome shotgun (WGS) entry which is preliminary data.</text>
</comment>